<protein>
    <submittedName>
        <fullName evidence="2">Zinc-binding dehydrogenase</fullName>
    </submittedName>
</protein>
<dbReference type="Gene3D" id="3.40.50.720">
    <property type="entry name" value="NAD(P)-binding Rossmann-like Domain"/>
    <property type="match status" value="1"/>
</dbReference>
<dbReference type="Proteomes" id="UP001371224">
    <property type="component" value="Unassembled WGS sequence"/>
</dbReference>
<dbReference type="InterPro" id="IPR013149">
    <property type="entry name" value="ADH-like_C"/>
</dbReference>
<organism evidence="2 3">
    <name type="scientific">Microbacterium bandirmense</name>
    <dbReference type="NCBI Taxonomy" id="3122050"/>
    <lineage>
        <taxon>Bacteria</taxon>
        <taxon>Bacillati</taxon>
        <taxon>Actinomycetota</taxon>
        <taxon>Actinomycetes</taxon>
        <taxon>Micrococcales</taxon>
        <taxon>Microbacteriaceae</taxon>
        <taxon>Microbacterium</taxon>
    </lineage>
</organism>
<evidence type="ECO:0000259" key="1">
    <source>
        <dbReference type="Pfam" id="PF00107"/>
    </source>
</evidence>
<evidence type="ECO:0000313" key="2">
    <source>
        <dbReference type="EMBL" id="MEJ1089932.1"/>
    </source>
</evidence>
<dbReference type="Pfam" id="PF00107">
    <property type="entry name" value="ADH_zinc_N"/>
    <property type="match status" value="1"/>
</dbReference>
<gene>
    <name evidence="2" type="ORF">WDU99_16565</name>
</gene>
<keyword evidence="3" id="KW-1185">Reference proteome</keyword>
<comment type="caution">
    <text evidence="2">The sequence shown here is derived from an EMBL/GenBank/DDBJ whole genome shotgun (WGS) entry which is preliminary data.</text>
</comment>
<dbReference type="SUPFAM" id="SSF51735">
    <property type="entry name" value="NAD(P)-binding Rossmann-fold domains"/>
    <property type="match status" value="1"/>
</dbReference>
<feature type="domain" description="Alcohol dehydrogenase-like C-terminal" evidence="1">
    <location>
        <begin position="3"/>
        <end position="64"/>
    </location>
</feature>
<dbReference type="EMBL" id="JBBDGM010000021">
    <property type="protein sequence ID" value="MEJ1089932.1"/>
    <property type="molecule type" value="Genomic_DNA"/>
</dbReference>
<accession>A0ABU8LF14</accession>
<dbReference type="InterPro" id="IPR036291">
    <property type="entry name" value="NAD(P)-bd_dom_sf"/>
</dbReference>
<dbReference type="RefSeq" id="WP_337333575.1">
    <property type="nucleotide sequence ID" value="NZ_JBBDGM010000021.1"/>
</dbReference>
<name>A0ABU8LF14_9MICO</name>
<proteinExistence type="predicted"/>
<reference evidence="2 3" key="1">
    <citation type="submission" date="2024-02" db="EMBL/GenBank/DDBJ databases">
        <authorList>
            <person name="Saticioglu I.B."/>
        </authorList>
    </citation>
    <scope>NUCLEOTIDE SEQUENCE [LARGE SCALE GENOMIC DNA]</scope>
    <source>
        <strain evidence="2 3">Mu-80</strain>
    </source>
</reference>
<evidence type="ECO:0000313" key="3">
    <source>
        <dbReference type="Proteomes" id="UP001371224"/>
    </source>
</evidence>
<sequence length="72" mass="7581">MNGAVIAGAATIIAVDVADNKLEKAKLFCATHTINSTTTDPGVVEAHRITERGADGAFNFVRIPPSPSRSWT</sequence>